<comment type="caution">
    <text evidence="2">The sequence shown here is derived from an EMBL/GenBank/DDBJ whole genome shotgun (WGS) entry which is preliminary data.</text>
</comment>
<sequence>MSSEEIPTPDLFLNKFEDVSSYKDAACTNVVKLIRSSNDLSRASDHDFLMSFAPLRRRMDTVAEKILQNMFSILKQQNLRSDLGTVSWKEADHDEKIEKLIDINDILFERISSSLDEATG</sequence>
<dbReference type="Proteomes" id="UP000663868">
    <property type="component" value="Unassembled WGS sequence"/>
</dbReference>
<feature type="domain" description="Exosome-associated factor Rrp6 N-terminal" evidence="1">
    <location>
        <begin position="31"/>
        <end position="120"/>
    </location>
</feature>
<proteinExistence type="predicted"/>
<accession>A0A820DMC2</accession>
<dbReference type="EMBL" id="CAJOBB010009812">
    <property type="protein sequence ID" value="CAF4234491.1"/>
    <property type="molecule type" value="Genomic_DNA"/>
</dbReference>
<evidence type="ECO:0000259" key="1">
    <source>
        <dbReference type="Pfam" id="PF08066"/>
    </source>
</evidence>
<dbReference type="GO" id="GO:0006396">
    <property type="term" value="P:RNA processing"/>
    <property type="evidence" value="ECO:0007669"/>
    <property type="project" value="InterPro"/>
</dbReference>
<dbReference type="InterPro" id="IPR012588">
    <property type="entry name" value="Exosome-assoc_fac_Rrp6_N"/>
</dbReference>
<evidence type="ECO:0000313" key="3">
    <source>
        <dbReference type="Proteomes" id="UP000663868"/>
    </source>
</evidence>
<gene>
    <name evidence="2" type="ORF">KXQ929_LOCUS41919</name>
</gene>
<organism evidence="2 3">
    <name type="scientific">Adineta steineri</name>
    <dbReference type="NCBI Taxonomy" id="433720"/>
    <lineage>
        <taxon>Eukaryota</taxon>
        <taxon>Metazoa</taxon>
        <taxon>Spiralia</taxon>
        <taxon>Gnathifera</taxon>
        <taxon>Rotifera</taxon>
        <taxon>Eurotatoria</taxon>
        <taxon>Bdelloidea</taxon>
        <taxon>Adinetida</taxon>
        <taxon>Adinetidae</taxon>
        <taxon>Adineta</taxon>
    </lineage>
</organism>
<reference evidence="2" key="1">
    <citation type="submission" date="2021-02" db="EMBL/GenBank/DDBJ databases">
        <authorList>
            <person name="Nowell W R."/>
        </authorList>
    </citation>
    <scope>NUCLEOTIDE SEQUENCE</scope>
</reference>
<dbReference type="Pfam" id="PF08066">
    <property type="entry name" value="PMC2NT"/>
    <property type="match status" value="1"/>
</dbReference>
<protein>
    <recommendedName>
        <fullName evidence="1">Exosome-associated factor Rrp6 N-terminal domain-containing protein</fullName>
    </recommendedName>
</protein>
<dbReference type="AlphaFoldDB" id="A0A820DMC2"/>
<dbReference type="GO" id="GO:0000176">
    <property type="term" value="C:nuclear exosome (RNase complex)"/>
    <property type="evidence" value="ECO:0007669"/>
    <property type="project" value="InterPro"/>
</dbReference>
<name>A0A820DMC2_9BILA</name>
<evidence type="ECO:0000313" key="2">
    <source>
        <dbReference type="EMBL" id="CAF4234491.1"/>
    </source>
</evidence>
<feature type="non-terminal residue" evidence="2">
    <location>
        <position position="1"/>
    </location>
</feature>